<accession>A0ABR1JGD3</accession>
<evidence type="ECO:0000256" key="2">
    <source>
        <dbReference type="SAM" id="MobiDB-lite"/>
    </source>
</evidence>
<keyword evidence="1 4" id="KW-0378">Hydrolase</keyword>
<dbReference type="Gene3D" id="3.40.50.1820">
    <property type="entry name" value="alpha/beta hydrolase"/>
    <property type="match status" value="1"/>
</dbReference>
<dbReference type="EMBL" id="JBANRG010000014">
    <property type="protein sequence ID" value="KAK7460837.1"/>
    <property type="molecule type" value="Genomic_DNA"/>
</dbReference>
<comment type="caution">
    <text evidence="4">The sequence shown here is derived from an EMBL/GenBank/DDBJ whole genome shotgun (WGS) entry which is preliminary data.</text>
</comment>
<dbReference type="InterPro" id="IPR050593">
    <property type="entry name" value="LovG"/>
</dbReference>
<dbReference type="InterPro" id="IPR029058">
    <property type="entry name" value="AB_hydrolase_fold"/>
</dbReference>
<feature type="domain" description="Serine hydrolase" evidence="3">
    <location>
        <begin position="6"/>
        <end position="218"/>
    </location>
</feature>
<evidence type="ECO:0000313" key="4">
    <source>
        <dbReference type="EMBL" id="KAK7460837.1"/>
    </source>
</evidence>
<dbReference type="PANTHER" id="PTHR48070">
    <property type="entry name" value="ESTERASE OVCA2"/>
    <property type="match status" value="1"/>
</dbReference>
<dbReference type="PANTHER" id="PTHR48070:SF6">
    <property type="entry name" value="ESTERASE OVCA2"/>
    <property type="match status" value="1"/>
</dbReference>
<keyword evidence="5" id="KW-1185">Reference proteome</keyword>
<dbReference type="Pfam" id="PF03959">
    <property type="entry name" value="FSH1"/>
    <property type="match status" value="1"/>
</dbReference>
<dbReference type="EC" id="1.5.1.3" evidence="4"/>
<reference evidence="4 5" key="1">
    <citation type="submission" date="2024-01" db="EMBL/GenBank/DDBJ databases">
        <title>A draft genome for the cacao thread blight pathogen Marasmiellus scandens.</title>
        <authorList>
            <person name="Baruah I.K."/>
            <person name="Leung J."/>
            <person name="Bukari Y."/>
            <person name="Amoako-Attah I."/>
            <person name="Meinhardt L.W."/>
            <person name="Bailey B.A."/>
            <person name="Cohen S.P."/>
        </authorList>
    </citation>
    <scope>NUCLEOTIDE SEQUENCE [LARGE SCALE GENOMIC DNA]</scope>
    <source>
        <strain evidence="4 5">GH-19</strain>
    </source>
</reference>
<organism evidence="4 5">
    <name type="scientific">Marasmiellus scandens</name>
    <dbReference type="NCBI Taxonomy" id="2682957"/>
    <lineage>
        <taxon>Eukaryota</taxon>
        <taxon>Fungi</taxon>
        <taxon>Dikarya</taxon>
        <taxon>Basidiomycota</taxon>
        <taxon>Agaricomycotina</taxon>
        <taxon>Agaricomycetes</taxon>
        <taxon>Agaricomycetidae</taxon>
        <taxon>Agaricales</taxon>
        <taxon>Marasmiineae</taxon>
        <taxon>Omphalotaceae</taxon>
        <taxon>Marasmiellus</taxon>
    </lineage>
</organism>
<dbReference type="SUPFAM" id="SSF53474">
    <property type="entry name" value="alpha/beta-Hydrolases"/>
    <property type="match status" value="1"/>
</dbReference>
<evidence type="ECO:0000259" key="3">
    <source>
        <dbReference type="Pfam" id="PF03959"/>
    </source>
</evidence>
<evidence type="ECO:0000313" key="5">
    <source>
        <dbReference type="Proteomes" id="UP001498398"/>
    </source>
</evidence>
<proteinExistence type="predicted"/>
<dbReference type="Proteomes" id="UP001498398">
    <property type="component" value="Unassembled WGS sequence"/>
</dbReference>
<gene>
    <name evidence="4" type="primary">FSH3_1</name>
    <name evidence="4" type="ORF">VKT23_008766</name>
</gene>
<evidence type="ECO:0000256" key="1">
    <source>
        <dbReference type="ARBA" id="ARBA00022801"/>
    </source>
</evidence>
<dbReference type="GO" id="GO:0004146">
    <property type="term" value="F:dihydrofolate reductase activity"/>
    <property type="evidence" value="ECO:0007669"/>
    <property type="project" value="UniProtKB-EC"/>
</dbReference>
<keyword evidence="4" id="KW-0560">Oxidoreductase</keyword>
<dbReference type="InterPro" id="IPR005645">
    <property type="entry name" value="FSH-like_dom"/>
</dbReference>
<sequence length="283" mass="30639">MSAASSTRRVLVLHGFTQNANIFSNRLGALRKQAKGVEMVFLDAPHILELADVPGDFYAIGGPPRSTDPASTPRAWWRWNTDSLKAIGLQDTLAYLRDRLSAERFDGVMGFSQGAALAALLSALLERPESYPPFLVDGEPPHPPFKFCIAVSGFKLLDPLSHEIFGSGYATPTLHILGKTDVVVSEERSKTLLEISLNKRLEEHEGGHFVPSKNNWRTFVAEYLRSGPRADILSPSLIKAGDSTPSSLAPSGRATPVPVNPLQQVAASSTDIDPKDSNLVASL</sequence>
<name>A0ABR1JGD3_9AGAR</name>
<feature type="region of interest" description="Disordered" evidence="2">
    <location>
        <begin position="263"/>
        <end position="283"/>
    </location>
</feature>
<protein>
    <submittedName>
        <fullName evidence="4">Family of serine hydrolases 3</fullName>
        <ecNumber evidence="4">1.5.1.3</ecNumber>
    </submittedName>
</protein>
<dbReference type="GO" id="GO:0016787">
    <property type="term" value="F:hydrolase activity"/>
    <property type="evidence" value="ECO:0007669"/>
    <property type="project" value="UniProtKB-KW"/>
</dbReference>